<dbReference type="RefSeq" id="WP_207690252.1">
    <property type="nucleotide sequence ID" value="NZ_CP061799.1"/>
</dbReference>
<dbReference type="PANTHER" id="PTHR15811">
    <property type="entry name" value="MTH938 DOMAIN-CONTAINING PROTEIN"/>
    <property type="match status" value="1"/>
</dbReference>
<dbReference type="InterPro" id="IPR036748">
    <property type="entry name" value="MTH938-like_sf"/>
</dbReference>
<dbReference type="EMBL" id="CP061799">
    <property type="protein sequence ID" value="QTA78390.1"/>
    <property type="molecule type" value="Genomic_DNA"/>
</dbReference>
<proteinExistence type="predicted"/>
<reference evidence="1" key="1">
    <citation type="journal article" date="2021" name="Microb. Physiol.">
        <title>Proteogenomic Insights into the Physiology of Marine, Sulfate-Reducing, Filamentous Desulfonema limicola and Desulfonema magnum.</title>
        <authorList>
            <person name="Schnaars V."/>
            <person name="Wohlbrand L."/>
            <person name="Scheve S."/>
            <person name="Hinrichs C."/>
            <person name="Reinhardt R."/>
            <person name="Rabus R."/>
        </authorList>
    </citation>
    <scope>NUCLEOTIDE SEQUENCE</scope>
    <source>
        <strain evidence="1">5ac10</strain>
    </source>
</reference>
<dbReference type="GO" id="GO:0005737">
    <property type="term" value="C:cytoplasm"/>
    <property type="evidence" value="ECO:0007669"/>
    <property type="project" value="TreeGrafter"/>
</dbReference>
<dbReference type="SUPFAM" id="SSF64076">
    <property type="entry name" value="MTH938-like"/>
    <property type="match status" value="1"/>
</dbReference>
<organism evidence="1 2">
    <name type="scientific">Desulfonema limicola</name>
    <dbReference type="NCBI Taxonomy" id="45656"/>
    <lineage>
        <taxon>Bacteria</taxon>
        <taxon>Pseudomonadati</taxon>
        <taxon>Thermodesulfobacteriota</taxon>
        <taxon>Desulfobacteria</taxon>
        <taxon>Desulfobacterales</taxon>
        <taxon>Desulfococcaceae</taxon>
        <taxon>Desulfonema</taxon>
    </lineage>
</organism>
<name>A0A975GEQ9_9BACT</name>
<accession>A0A975GEQ9</accession>
<evidence type="ECO:0000313" key="2">
    <source>
        <dbReference type="Proteomes" id="UP000663720"/>
    </source>
</evidence>
<dbReference type="Gene3D" id="3.40.1230.10">
    <property type="entry name" value="MTH938-like"/>
    <property type="match status" value="1"/>
</dbReference>
<dbReference type="AlphaFoldDB" id="A0A975GEQ9"/>
<sequence>MKKSPKIEKIQWVRMKVEGYPSGRDFMIYPGGTKSWDWNKRNTSHEKGIQSKDIQFLIDKGSVNFGGLFHTTC</sequence>
<dbReference type="PANTHER" id="PTHR15811:SF5">
    <property type="entry name" value="MTH938 DOMAIN-CONTAINING PROTEIN"/>
    <property type="match status" value="1"/>
</dbReference>
<dbReference type="Proteomes" id="UP000663720">
    <property type="component" value="Chromosome"/>
</dbReference>
<dbReference type="KEGG" id="dli:dnl_06120"/>
<evidence type="ECO:0000313" key="1">
    <source>
        <dbReference type="EMBL" id="QTA78390.1"/>
    </source>
</evidence>
<gene>
    <name evidence="1" type="ORF">dnl_06120</name>
</gene>
<keyword evidence="2" id="KW-1185">Reference proteome</keyword>
<protein>
    <submittedName>
        <fullName evidence="1">MTH938-containing</fullName>
    </submittedName>
</protein>